<sequence length="371" mass="40621">MNSAPPVSLLDTLPQTADLPLWRAGEDGLLVCVQAREETHDVKTFVFRAEPPRRFHYLPGQFITLELDINGVAVNRCYTLSSTPTRPDRVSITVKRIPGGVASSWLHEHLRPEMALRVLGPAGEFSYARHPGSPYLFLSAGSGITPLMSMTRALTDLASGADILFVHSARSPRDIVFRKELSLLASIHPTFSQAVICEHRAGEPDWAGLIGRLDRTLIERMAPDLLARQVFCCGPAPYMAGVRELLKLCGFDMSRYHEESFNFAELSAAPPDEGGWAPQPSVESRGFNVRFAKTGDDLSVAPGQTVLAAALAKGMRLPASCTRGVCGSCKSRLLEGRVNMRHQGGIRPREVEQGYFLPCCSLPLTDLVVDR</sequence>
<dbReference type="SUPFAM" id="SSF63380">
    <property type="entry name" value="Riboflavin synthase domain-like"/>
    <property type="match status" value="1"/>
</dbReference>
<dbReference type="PANTHER" id="PTHR47354:SF6">
    <property type="entry name" value="NADH OXIDOREDUCTASE HCR"/>
    <property type="match status" value="1"/>
</dbReference>
<comment type="cofactor">
    <cofactor evidence="1">
        <name>FAD</name>
        <dbReference type="ChEBI" id="CHEBI:57692"/>
    </cofactor>
</comment>
<evidence type="ECO:0000256" key="8">
    <source>
        <dbReference type="ARBA" id="ARBA00023014"/>
    </source>
</evidence>
<dbReference type="CDD" id="cd06215">
    <property type="entry name" value="FNR_iron_sulfur_binding_1"/>
    <property type="match status" value="1"/>
</dbReference>
<comment type="caution">
    <text evidence="12">The sequence shown here is derived from an EMBL/GenBank/DDBJ whole genome shotgun (WGS) entry which is preliminary data.</text>
</comment>
<dbReference type="SUPFAM" id="SSF54292">
    <property type="entry name" value="2Fe-2S ferredoxin-like"/>
    <property type="match status" value="1"/>
</dbReference>
<evidence type="ECO:0000313" key="13">
    <source>
        <dbReference type="Proteomes" id="UP000192721"/>
    </source>
</evidence>
<dbReference type="CDD" id="cd00207">
    <property type="entry name" value="fer2"/>
    <property type="match status" value="1"/>
</dbReference>
<dbReference type="AlphaFoldDB" id="A0A1W0CKW4"/>
<dbReference type="InterPro" id="IPR001041">
    <property type="entry name" value="2Fe-2S_ferredoxin-type"/>
</dbReference>
<dbReference type="Pfam" id="PF00111">
    <property type="entry name" value="Fer2"/>
    <property type="match status" value="1"/>
</dbReference>
<evidence type="ECO:0000256" key="3">
    <source>
        <dbReference type="ARBA" id="ARBA00022714"/>
    </source>
</evidence>
<evidence type="ECO:0000256" key="9">
    <source>
        <dbReference type="ARBA" id="ARBA00061434"/>
    </source>
</evidence>
<accession>A0A1W0CKW4</accession>
<dbReference type="InterPro" id="IPR017938">
    <property type="entry name" value="Riboflavin_synthase-like_b-brl"/>
</dbReference>
<reference evidence="12 13" key="1">
    <citation type="submission" date="2017-02" db="EMBL/GenBank/DDBJ databases">
        <title>Chromobacterium haemolyticum H5244.</title>
        <authorList>
            <person name="Gulvik C.A."/>
        </authorList>
    </citation>
    <scope>NUCLEOTIDE SEQUENCE [LARGE SCALE GENOMIC DNA]</scope>
    <source>
        <strain evidence="12 13">H5244</strain>
    </source>
</reference>
<dbReference type="EMBL" id="MUKV01000027">
    <property type="protein sequence ID" value="OQS35454.1"/>
    <property type="molecule type" value="Genomic_DNA"/>
</dbReference>
<evidence type="ECO:0000259" key="10">
    <source>
        <dbReference type="PROSITE" id="PS51085"/>
    </source>
</evidence>
<dbReference type="Proteomes" id="UP000192721">
    <property type="component" value="Unassembled WGS sequence"/>
</dbReference>
<keyword evidence="5" id="KW-0274">FAD</keyword>
<dbReference type="PRINTS" id="PR00410">
    <property type="entry name" value="PHEHYDRXLASE"/>
</dbReference>
<dbReference type="InterPro" id="IPR017927">
    <property type="entry name" value="FAD-bd_FR_type"/>
</dbReference>
<protein>
    <submittedName>
        <fullName evidence="12">Hybrid-cluster NAD(P)-dependent oxidoreductase</fullName>
    </submittedName>
</protein>
<feature type="domain" description="2Fe-2S ferredoxin-type" evidence="10">
    <location>
        <begin position="287"/>
        <end position="371"/>
    </location>
</feature>
<keyword evidence="2" id="KW-0285">Flavoprotein</keyword>
<keyword evidence="7" id="KW-0408">Iron</keyword>
<dbReference type="GO" id="GO:0046872">
    <property type="term" value="F:metal ion binding"/>
    <property type="evidence" value="ECO:0007669"/>
    <property type="project" value="UniProtKB-KW"/>
</dbReference>
<dbReference type="PROSITE" id="PS51384">
    <property type="entry name" value="FAD_FR"/>
    <property type="match status" value="1"/>
</dbReference>
<dbReference type="GO" id="GO:0016491">
    <property type="term" value="F:oxidoreductase activity"/>
    <property type="evidence" value="ECO:0007669"/>
    <property type="project" value="UniProtKB-KW"/>
</dbReference>
<keyword evidence="8" id="KW-0411">Iron-sulfur</keyword>
<evidence type="ECO:0000256" key="5">
    <source>
        <dbReference type="ARBA" id="ARBA00022827"/>
    </source>
</evidence>
<evidence type="ECO:0000256" key="1">
    <source>
        <dbReference type="ARBA" id="ARBA00001974"/>
    </source>
</evidence>
<keyword evidence="4" id="KW-0479">Metal-binding</keyword>
<dbReference type="SUPFAM" id="SSF52343">
    <property type="entry name" value="Ferredoxin reductase-like, C-terminal NADP-linked domain"/>
    <property type="match status" value="1"/>
</dbReference>
<dbReference type="Gene3D" id="3.40.50.80">
    <property type="entry name" value="Nucleotide-binding domain of ferredoxin-NADP reductase (FNR) module"/>
    <property type="match status" value="1"/>
</dbReference>
<dbReference type="InterPro" id="IPR036010">
    <property type="entry name" value="2Fe-2S_ferredoxin-like_sf"/>
</dbReference>
<dbReference type="PANTHER" id="PTHR47354">
    <property type="entry name" value="NADH OXIDOREDUCTASE HCR"/>
    <property type="match status" value="1"/>
</dbReference>
<gene>
    <name evidence="12" type="ORF">B0T45_17525</name>
</gene>
<dbReference type="Pfam" id="PF00970">
    <property type="entry name" value="FAD_binding_6"/>
    <property type="match status" value="1"/>
</dbReference>
<dbReference type="InterPro" id="IPR012675">
    <property type="entry name" value="Beta-grasp_dom_sf"/>
</dbReference>
<dbReference type="InterPro" id="IPR001433">
    <property type="entry name" value="OxRdtase_FAD/NAD-bd"/>
</dbReference>
<proteinExistence type="inferred from homology"/>
<evidence type="ECO:0000256" key="7">
    <source>
        <dbReference type="ARBA" id="ARBA00023004"/>
    </source>
</evidence>
<dbReference type="PROSITE" id="PS00197">
    <property type="entry name" value="2FE2S_FER_1"/>
    <property type="match status" value="1"/>
</dbReference>
<organism evidence="12 13">
    <name type="scientific">Chromobacterium haemolyticum</name>
    <dbReference type="NCBI Taxonomy" id="394935"/>
    <lineage>
        <taxon>Bacteria</taxon>
        <taxon>Pseudomonadati</taxon>
        <taxon>Pseudomonadota</taxon>
        <taxon>Betaproteobacteria</taxon>
        <taxon>Neisseriales</taxon>
        <taxon>Chromobacteriaceae</taxon>
        <taxon>Chromobacterium</taxon>
    </lineage>
</organism>
<dbReference type="Gene3D" id="3.10.20.30">
    <property type="match status" value="1"/>
</dbReference>
<feature type="domain" description="FAD-binding FR-type" evidence="11">
    <location>
        <begin position="25"/>
        <end position="128"/>
    </location>
</feature>
<dbReference type="RefSeq" id="WP_081556356.1">
    <property type="nucleotide sequence ID" value="NZ_MUKV01000027.1"/>
</dbReference>
<evidence type="ECO:0000313" key="12">
    <source>
        <dbReference type="EMBL" id="OQS35454.1"/>
    </source>
</evidence>
<dbReference type="PROSITE" id="PS51085">
    <property type="entry name" value="2FE2S_FER_2"/>
    <property type="match status" value="1"/>
</dbReference>
<dbReference type="Pfam" id="PF00175">
    <property type="entry name" value="NAD_binding_1"/>
    <property type="match status" value="1"/>
</dbReference>
<dbReference type="InterPro" id="IPR039261">
    <property type="entry name" value="FNR_nucleotide-bd"/>
</dbReference>
<keyword evidence="3" id="KW-0001">2Fe-2S</keyword>
<keyword evidence="6" id="KW-0560">Oxidoreductase</keyword>
<dbReference type="GO" id="GO:0051537">
    <property type="term" value="F:2 iron, 2 sulfur cluster binding"/>
    <property type="evidence" value="ECO:0007669"/>
    <property type="project" value="UniProtKB-KW"/>
</dbReference>
<evidence type="ECO:0000259" key="11">
    <source>
        <dbReference type="PROSITE" id="PS51384"/>
    </source>
</evidence>
<evidence type="ECO:0000256" key="6">
    <source>
        <dbReference type="ARBA" id="ARBA00023002"/>
    </source>
</evidence>
<dbReference type="InterPro" id="IPR008333">
    <property type="entry name" value="Cbr1-like_FAD-bd_dom"/>
</dbReference>
<dbReference type="InterPro" id="IPR006058">
    <property type="entry name" value="2Fe2S_fd_BS"/>
</dbReference>
<comment type="similarity">
    <text evidence="9">In the N-terminal section; belongs to the FAD-binding oxidoreductase type 6 family.</text>
</comment>
<name>A0A1W0CKW4_9NEIS</name>
<dbReference type="Gene3D" id="2.40.30.10">
    <property type="entry name" value="Translation factors"/>
    <property type="match status" value="1"/>
</dbReference>
<evidence type="ECO:0000256" key="2">
    <source>
        <dbReference type="ARBA" id="ARBA00022630"/>
    </source>
</evidence>
<evidence type="ECO:0000256" key="4">
    <source>
        <dbReference type="ARBA" id="ARBA00022723"/>
    </source>
</evidence>
<dbReference type="InterPro" id="IPR050415">
    <property type="entry name" value="MRET"/>
</dbReference>